<accession>A0A5K7SCQ2</accession>
<dbReference type="Proteomes" id="UP001193389">
    <property type="component" value="Chromosome"/>
</dbReference>
<protein>
    <submittedName>
        <fullName evidence="1">Uncharacterized protein</fullName>
    </submittedName>
</protein>
<reference evidence="1" key="1">
    <citation type="journal article" date="2020" name="Int. J. Syst. Evol. Microbiol.">
        <title>Aquipluma nitroreducens gen. nov. sp. nov., a novel facultatively anaerobic bacterium isolated from a freshwater lake.</title>
        <authorList>
            <person name="Watanabe M."/>
            <person name="Kojima H."/>
            <person name="Fukui M."/>
        </authorList>
    </citation>
    <scope>NUCLEOTIDE SEQUENCE</scope>
    <source>
        <strain evidence="1">MeG22</strain>
    </source>
</reference>
<keyword evidence="2" id="KW-1185">Reference proteome</keyword>
<name>A0A5K7SCQ2_9BACT</name>
<dbReference type="EMBL" id="AP018694">
    <property type="protein sequence ID" value="BBE19363.1"/>
    <property type="molecule type" value="Genomic_DNA"/>
</dbReference>
<evidence type="ECO:0000313" key="1">
    <source>
        <dbReference type="EMBL" id="BBE19363.1"/>
    </source>
</evidence>
<gene>
    <name evidence="1" type="ORF">AQPE_3548</name>
</gene>
<proteinExistence type="predicted"/>
<evidence type="ECO:0000313" key="2">
    <source>
        <dbReference type="Proteomes" id="UP001193389"/>
    </source>
</evidence>
<organism evidence="1 2">
    <name type="scientific">Aquipluma nitroreducens</name>
    <dbReference type="NCBI Taxonomy" id="2010828"/>
    <lineage>
        <taxon>Bacteria</taxon>
        <taxon>Pseudomonadati</taxon>
        <taxon>Bacteroidota</taxon>
        <taxon>Bacteroidia</taxon>
        <taxon>Marinilabiliales</taxon>
        <taxon>Prolixibacteraceae</taxon>
        <taxon>Aquipluma</taxon>
    </lineage>
</organism>
<sequence>MVKTQFTIWFLEDIHPGYIKIMFSVENSNWAIYITKFKFRFKKELKNNINRISRLYDITVLCTISEVINSNVKSITG</sequence>
<dbReference type="KEGG" id="anf:AQPE_3548"/>
<dbReference type="AlphaFoldDB" id="A0A5K7SCQ2"/>